<name>A0A917XTD8_9BACI</name>
<organism evidence="5 6">
    <name type="scientific">Oceanobacillus indicireducens</name>
    <dbReference type="NCBI Taxonomy" id="1004261"/>
    <lineage>
        <taxon>Bacteria</taxon>
        <taxon>Bacillati</taxon>
        <taxon>Bacillota</taxon>
        <taxon>Bacilli</taxon>
        <taxon>Bacillales</taxon>
        <taxon>Bacillaceae</taxon>
        <taxon>Oceanobacillus</taxon>
    </lineage>
</organism>
<sequence length="117" mass="13386">MKKGEIAPWAIEYKPNSEMIGTIDFVNWKPASRVAEIGYVLHCDYWGKGLMTEAVKRVIQFGFEQMNLVLIEAVCLPENVGSYRVMEKAGLQYEGTLRKARVIKGKNQDIKMYAIIR</sequence>
<gene>
    <name evidence="5" type="ORF">GCM10007971_06150</name>
</gene>
<dbReference type="EMBL" id="BMOS01000003">
    <property type="protein sequence ID" value="GGN51543.1"/>
    <property type="molecule type" value="Genomic_DNA"/>
</dbReference>
<dbReference type="Gene3D" id="3.40.630.30">
    <property type="match status" value="1"/>
</dbReference>
<dbReference type="PANTHER" id="PTHR43792">
    <property type="entry name" value="GNAT FAMILY, PUTATIVE (AFU_ORTHOLOGUE AFUA_3G00765)-RELATED-RELATED"/>
    <property type="match status" value="1"/>
</dbReference>
<reference evidence="5" key="2">
    <citation type="submission" date="2020-09" db="EMBL/GenBank/DDBJ databases">
        <authorList>
            <person name="Sun Q."/>
            <person name="Ohkuma M."/>
        </authorList>
    </citation>
    <scope>NUCLEOTIDE SEQUENCE</scope>
    <source>
        <strain evidence="5">JCM 17251</strain>
    </source>
</reference>
<dbReference type="InterPro" id="IPR051531">
    <property type="entry name" value="N-acetyltransferase"/>
</dbReference>
<dbReference type="PANTHER" id="PTHR43792:SF8">
    <property type="entry name" value="[RIBOSOMAL PROTEIN US5]-ALANINE N-ACETYLTRANSFERASE"/>
    <property type="match status" value="1"/>
</dbReference>
<dbReference type="InterPro" id="IPR000182">
    <property type="entry name" value="GNAT_dom"/>
</dbReference>
<dbReference type="AlphaFoldDB" id="A0A917XTD8"/>
<evidence type="ECO:0000259" key="4">
    <source>
        <dbReference type="PROSITE" id="PS51186"/>
    </source>
</evidence>
<dbReference type="RefSeq" id="WP_308425568.1">
    <property type="nucleotide sequence ID" value="NZ_BMOS01000003.1"/>
</dbReference>
<keyword evidence="2" id="KW-0012">Acyltransferase</keyword>
<dbReference type="SUPFAM" id="SSF55729">
    <property type="entry name" value="Acyl-CoA N-acyltransferases (Nat)"/>
    <property type="match status" value="1"/>
</dbReference>
<comment type="caution">
    <text evidence="5">The sequence shown here is derived from an EMBL/GenBank/DDBJ whole genome shotgun (WGS) entry which is preliminary data.</text>
</comment>
<dbReference type="Proteomes" id="UP000624041">
    <property type="component" value="Unassembled WGS sequence"/>
</dbReference>
<evidence type="ECO:0000313" key="5">
    <source>
        <dbReference type="EMBL" id="GGN51543.1"/>
    </source>
</evidence>
<keyword evidence="1" id="KW-0808">Transferase</keyword>
<feature type="domain" description="N-acetyltransferase" evidence="4">
    <location>
        <begin position="1"/>
        <end position="109"/>
    </location>
</feature>
<reference evidence="5" key="1">
    <citation type="journal article" date="2014" name="Int. J. Syst. Evol. Microbiol.">
        <title>Complete genome sequence of Corynebacterium casei LMG S-19264T (=DSM 44701T), isolated from a smear-ripened cheese.</title>
        <authorList>
            <consortium name="US DOE Joint Genome Institute (JGI-PGF)"/>
            <person name="Walter F."/>
            <person name="Albersmeier A."/>
            <person name="Kalinowski J."/>
            <person name="Ruckert C."/>
        </authorList>
    </citation>
    <scope>NUCLEOTIDE SEQUENCE</scope>
    <source>
        <strain evidence="5">JCM 17251</strain>
    </source>
</reference>
<protein>
    <recommendedName>
        <fullName evidence="4">N-acetyltransferase domain-containing protein</fullName>
    </recommendedName>
</protein>
<evidence type="ECO:0000256" key="3">
    <source>
        <dbReference type="ARBA" id="ARBA00038502"/>
    </source>
</evidence>
<proteinExistence type="inferred from homology"/>
<keyword evidence="6" id="KW-1185">Reference proteome</keyword>
<dbReference type="GO" id="GO:0005737">
    <property type="term" value="C:cytoplasm"/>
    <property type="evidence" value="ECO:0007669"/>
    <property type="project" value="TreeGrafter"/>
</dbReference>
<dbReference type="InterPro" id="IPR016181">
    <property type="entry name" value="Acyl_CoA_acyltransferase"/>
</dbReference>
<dbReference type="Pfam" id="PF13302">
    <property type="entry name" value="Acetyltransf_3"/>
    <property type="match status" value="1"/>
</dbReference>
<evidence type="ECO:0000313" key="6">
    <source>
        <dbReference type="Proteomes" id="UP000624041"/>
    </source>
</evidence>
<dbReference type="GO" id="GO:0008999">
    <property type="term" value="F:protein-N-terminal-alanine acetyltransferase activity"/>
    <property type="evidence" value="ECO:0007669"/>
    <property type="project" value="TreeGrafter"/>
</dbReference>
<evidence type="ECO:0000256" key="1">
    <source>
        <dbReference type="ARBA" id="ARBA00022679"/>
    </source>
</evidence>
<dbReference type="PROSITE" id="PS51186">
    <property type="entry name" value="GNAT"/>
    <property type="match status" value="1"/>
</dbReference>
<evidence type="ECO:0000256" key="2">
    <source>
        <dbReference type="ARBA" id="ARBA00023315"/>
    </source>
</evidence>
<comment type="similarity">
    <text evidence="3">Belongs to the acetyltransferase family. RimJ subfamily.</text>
</comment>
<accession>A0A917XTD8</accession>